<sequence length="442" mass="50659">MRRRNKFIFGAVAIVAILALAFWGFQEHRLRNLVTIHAENHYQQSFHELAYYVDSLEESLGMSLAMQSRDTMRPQLVETWRLSALAHAAANELPLTLLPFNRTNEFLAHVGEFTYNSGVKSSSDRKLSGKEYQTLQKLYRESKTISEGLREVQGQVMSHHLRWMDVEWALKGKKQNQDNQVIDGLKRIDGQATDYTQSFSPENPRNMVLEKKKFNQMTGPEITKDEAVSRLKKWLSLDNARVKRISETGKGSNEDFYDITLNPAGGKPVAAAVTKKGGHVVWFISSRNVTKEEISLFDAVQRSSLFLKQHRMMGMQLTKRDQYQNVAVLTYVLKKGNVRFYPASVKIKVALDNGDILAFDQTDFLFNKSEGAPLKPKLSEQQVRRQINKDLKIQETNLAVFQNSLLKNVLCYEFFATKGDNTYRLLLNARNGDQEKVELLRN</sequence>
<keyword evidence="1" id="KW-1133">Transmembrane helix</keyword>
<dbReference type="Pfam" id="PF20769">
    <property type="entry name" value="YPEB_N"/>
    <property type="match status" value="1"/>
</dbReference>
<dbReference type="InterPro" id="IPR048402">
    <property type="entry name" value="YpeB_N"/>
</dbReference>
<keyword evidence="1" id="KW-0812">Transmembrane</keyword>
<gene>
    <name evidence="4" type="primary">ypeB</name>
    <name evidence="4" type="ORF">E4665_09325</name>
</gene>
<evidence type="ECO:0000256" key="1">
    <source>
        <dbReference type="SAM" id="Phobius"/>
    </source>
</evidence>
<reference evidence="4 5" key="1">
    <citation type="journal article" date="2015" name="Int. J. Syst. Evol. Microbiol.">
        <title>Sporolactobacillus shoreae sp. nov. and Sporolactobacillus spathodeae sp. nov., two spore-forming lactic acid bacteria isolated from tree barks in Thailand.</title>
        <authorList>
            <person name="Thamacharoensuk T."/>
            <person name="Kitahara M."/>
            <person name="Ohkuma M."/>
            <person name="Thongchul N."/>
            <person name="Tanasupawat S."/>
        </authorList>
    </citation>
    <scope>NUCLEOTIDE SEQUENCE [LARGE SCALE GENOMIC DNA]</scope>
    <source>
        <strain evidence="4 5">BK92</strain>
    </source>
</reference>
<feature type="domain" description="Sporulation protein YpeB PepSY1 and PepSY2" evidence="2">
    <location>
        <begin position="184"/>
        <end position="369"/>
    </location>
</feature>
<feature type="transmembrane region" description="Helical" evidence="1">
    <location>
        <begin position="7"/>
        <end position="25"/>
    </location>
</feature>
<dbReference type="AlphaFoldDB" id="A0A4Z0GPG9"/>
<dbReference type="OrthoDB" id="2372097at2"/>
<dbReference type="RefSeq" id="WP_135348522.1">
    <property type="nucleotide sequence ID" value="NZ_SRJD01000009.1"/>
</dbReference>
<evidence type="ECO:0000259" key="2">
    <source>
        <dbReference type="Pfam" id="PF14620"/>
    </source>
</evidence>
<keyword evidence="1" id="KW-0472">Membrane</keyword>
<accession>A0A4Z0GPG9</accession>
<name>A0A4Z0GPG9_9BACL</name>
<keyword evidence="5" id="KW-1185">Reference proteome</keyword>
<evidence type="ECO:0000313" key="4">
    <source>
        <dbReference type="EMBL" id="TGA98142.1"/>
    </source>
</evidence>
<evidence type="ECO:0000259" key="3">
    <source>
        <dbReference type="Pfam" id="PF20769"/>
    </source>
</evidence>
<protein>
    <submittedName>
        <fullName evidence="4">Germination protein YpeB</fullName>
    </submittedName>
</protein>
<dbReference type="InterPro" id="IPR014239">
    <property type="entry name" value="YpeB_PepSY1-2"/>
</dbReference>
<dbReference type="NCBIfam" id="TIGR02889">
    <property type="entry name" value="spore_YpeB"/>
    <property type="match status" value="1"/>
</dbReference>
<dbReference type="EMBL" id="SRJD01000009">
    <property type="protein sequence ID" value="TGA98142.1"/>
    <property type="molecule type" value="Genomic_DNA"/>
</dbReference>
<evidence type="ECO:0000313" key="5">
    <source>
        <dbReference type="Proteomes" id="UP000298347"/>
    </source>
</evidence>
<organism evidence="4 5">
    <name type="scientific">Sporolactobacillus shoreae</name>
    <dbReference type="NCBI Taxonomy" id="1465501"/>
    <lineage>
        <taxon>Bacteria</taxon>
        <taxon>Bacillati</taxon>
        <taxon>Bacillota</taxon>
        <taxon>Bacilli</taxon>
        <taxon>Bacillales</taxon>
        <taxon>Sporolactobacillaceae</taxon>
        <taxon>Sporolactobacillus</taxon>
    </lineage>
</organism>
<feature type="domain" description="Sporulation protein YpeB N-terminal" evidence="3">
    <location>
        <begin position="31"/>
        <end position="165"/>
    </location>
</feature>
<comment type="caution">
    <text evidence="4">The sequence shown here is derived from an EMBL/GenBank/DDBJ whole genome shotgun (WGS) entry which is preliminary data.</text>
</comment>
<proteinExistence type="predicted"/>
<dbReference type="GO" id="GO:0009847">
    <property type="term" value="P:spore germination"/>
    <property type="evidence" value="ECO:0007669"/>
    <property type="project" value="InterPro"/>
</dbReference>
<dbReference type="Pfam" id="PF14620">
    <property type="entry name" value="YPEB_PepSY1-2"/>
    <property type="match status" value="1"/>
</dbReference>
<dbReference type="Proteomes" id="UP000298347">
    <property type="component" value="Unassembled WGS sequence"/>
</dbReference>